<protein>
    <submittedName>
        <fullName evidence="1">Uncharacterized protein</fullName>
    </submittedName>
</protein>
<gene>
    <name evidence="1" type="ORF">P7K49_036716</name>
</gene>
<comment type="caution">
    <text evidence="1">The sequence shown here is derived from an EMBL/GenBank/DDBJ whole genome shotgun (WGS) entry which is preliminary data.</text>
</comment>
<keyword evidence="2" id="KW-1185">Reference proteome</keyword>
<evidence type="ECO:0000313" key="2">
    <source>
        <dbReference type="Proteomes" id="UP001266305"/>
    </source>
</evidence>
<reference evidence="1 2" key="1">
    <citation type="submission" date="2023-05" db="EMBL/GenBank/DDBJ databases">
        <title>B98-5 Cell Line De Novo Hybrid Assembly: An Optical Mapping Approach.</title>
        <authorList>
            <person name="Kananen K."/>
            <person name="Auerbach J.A."/>
            <person name="Kautto E."/>
            <person name="Blachly J.S."/>
        </authorList>
    </citation>
    <scope>NUCLEOTIDE SEQUENCE [LARGE SCALE GENOMIC DNA]</scope>
    <source>
        <strain evidence="1">B95-8</strain>
        <tissue evidence="1">Cell line</tissue>
    </source>
</reference>
<dbReference type="PANTHER" id="PTHR23053">
    <property type="entry name" value="DLEC1 DELETED IN LUNG AND ESOPHAGEAL CANCER 1"/>
    <property type="match status" value="1"/>
</dbReference>
<name>A0ABQ9TL61_SAGOE</name>
<dbReference type="InterPro" id="IPR033305">
    <property type="entry name" value="Hydin-like"/>
</dbReference>
<sequence length="459" mass="52216">MKEKVDQVCETQKDKRRIAITKKALSGEPAGTISPLSDTDLNNFNGQHSQEKLIRLNHFRWIVPANGEVTLQVYFSSDELGNFDQTFNFEVLGTCRQYQLHCRGICTYPYISQDPKVVFPQRKMDMKTNEVIFKKYVMSVETYYFGPLLCGKSRDKYKSSVFPGNTETLTILNTSLMVVEAFFYFQNDVKANTYFLEPNTMVLKPNEKQTLKVWAYPTSVGVFEDSIVCCINDNPEPVIFQQEARVVLLRNVTLLPVAWRITNLEHLGDDFTASMMQGTIPPKAEYGLHLYFQPTKPINIRKAIRLEVLDAENLLGVVQIENIMVFAEAYDIALDITFPKGAEGGLDFGIVRVTEEVKQPLQLKNRGKYEIGFRFPGFCVTVCSAHTESQTDTDRERINVVRPFSVSNVPVGQRSPAMASLDHGIEYGYLCLKHQFLVLSILAKERRSVHTKHSGLCWA</sequence>
<accession>A0ABQ9TL61</accession>
<dbReference type="Proteomes" id="UP001266305">
    <property type="component" value="Unassembled WGS sequence"/>
</dbReference>
<dbReference type="PANTHER" id="PTHR23053:SF0">
    <property type="entry name" value="HYDROCEPHALUS-INDUCING PROTEIN HOMOLOG"/>
    <property type="match status" value="1"/>
</dbReference>
<dbReference type="Gene3D" id="2.60.40.10">
    <property type="entry name" value="Immunoglobulins"/>
    <property type="match status" value="3"/>
</dbReference>
<organism evidence="1 2">
    <name type="scientific">Saguinus oedipus</name>
    <name type="common">Cotton-top tamarin</name>
    <name type="synonym">Oedipomidas oedipus</name>
    <dbReference type="NCBI Taxonomy" id="9490"/>
    <lineage>
        <taxon>Eukaryota</taxon>
        <taxon>Metazoa</taxon>
        <taxon>Chordata</taxon>
        <taxon>Craniata</taxon>
        <taxon>Vertebrata</taxon>
        <taxon>Euteleostomi</taxon>
        <taxon>Mammalia</taxon>
        <taxon>Eutheria</taxon>
        <taxon>Euarchontoglires</taxon>
        <taxon>Primates</taxon>
        <taxon>Haplorrhini</taxon>
        <taxon>Platyrrhini</taxon>
        <taxon>Cebidae</taxon>
        <taxon>Callitrichinae</taxon>
        <taxon>Saguinus</taxon>
    </lineage>
</organism>
<proteinExistence type="predicted"/>
<dbReference type="InterPro" id="IPR013783">
    <property type="entry name" value="Ig-like_fold"/>
</dbReference>
<evidence type="ECO:0000313" key="1">
    <source>
        <dbReference type="EMBL" id="KAK2085416.1"/>
    </source>
</evidence>
<dbReference type="EMBL" id="JASSZA010000021">
    <property type="protein sequence ID" value="KAK2085416.1"/>
    <property type="molecule type" value="Genomic_DNA"/>
</dbReference>